<organism evidence="3 4">
    <name type="scientific">Cyclotella atomus</name>
    <dbReference type="NCBI Taxonomy" id="382360"/>
    <lineage>
        <taxon>Eukaryota</taxon>
        <taxon>Sar</taxon>
        <taxon>Stramenopiles</taxon>
        <taxon>Ochrophyta</taxon>
        <taxon>Bacillariophyta</taxon>
        <taxon>Coscinodiscophyceae</taxon>
        <taxon>Thalassiosirophycidae</taxon>
        <taxon>Stephanodiscales</taxon>
        <taxon>Stephanodiscaceae</taxon>
        <taxon>Cyclotella</taxon>
    </lineage>
</organism>
<dbReference type="SUPFAM" id="SSF47954">
    <property type="entry name" value="Cyclin-like"/>
    <property type="match status" value="1"/>
</dbReference>
<dbReference type="EMBL" id="JALLPJ020000901">
    <property type="protein sequence ID" value="KAL3780199.1"/>
    <property type="molecule type" value="Genomic_DNA"/>
</dbReference>
<name>A0ABD3NWT1_9STRA</name>
<dbReference type="FunFam" id="1.10.472.10:FF:000093">
    <property type="entry name" value="Predicted protein"/>
    <property type="match status" value="1"/>
</dbReference>
<comment type="caution">
    <text evidence="3">The sequence shown here is derived from an EMBL/GenBank/DDBJ whole genome shotgun (WGS) entry which is preliminary data.</text>
</comment>
<evidence type="ECO:0000313" key="4">
    <source>
        <dbReference type="Proteomes" id="UP001530400"/>
    </source>
</evidence>
<dbReference type="Pfam" id="PF00134">
    <property type="entry name" value="Cyclin_N"/>
    <property type="match status" value="1"/>
</dbReference>
<keyword evidence="1" id="KW-0812">Transmembrane</keyword>
<accession>A0ABD3NWT1</accession>
<evidence type="ECO:0000313" key="3">
    <source>
        <dbReference type="EMBL" id="KAL3780199.1"/>
    </source>
</evidence>
<gene>
    <name evidence="3" type="ORF">ACHAWO_000142</name>
</gene>
<proteinExistence type="predicted"/>
<sequence length="282" mass="31824">MNQRETNLTVMEQLECMLLNERHPSYRCRDYLNSQSQHEVSATDRFKLCQWAYSITSACSLDLSVACVAILFFDRFLSSGNSRAQFALTSPPQFQLAFATALFLALKTHSGMNVELDFFSENVCGDLYRKEDLVEMEMEMLKALSWKLCGPTTHDFIEYFIELSHIEDGSIRSSLITDSKIIAASAMMRYPELHMPSHIALTSIVESIEQLQDVTPVQKVLLIHGIASAICDHEYYTNDAAPQKDSITPRSFGAYADNIVSLASQVVGRSMNQYRRIFSPSA</sequence>
<keyword evidence="4" id="KW-1185">Reference proteome</keyword>
<dbReference type="InterPro" id="IPR039361">
    <property type="entry name" value="Cyclin"/>
</dbReference>
<dbReference type="PANTHER" id="PTHR10177">
    <property type="entry name" value="CYCLINS"/>
    <property type="match status" value="1"/>
</dbReference>
<dbReference type="Gene3D" id="1.10.472.10">
    <property type="entry name" value="Cyclin-like"/>
    <property type="match status" value="2"/>
</dbReference>
<feature type="transmembrane region" description="Helical" evidence="1">
    <location>
        <begin position="51"/>
        <end position="73"/>
    </location>
</feature>
<evidence type="ECO:0000256" key="1">
    <source>
        <dbReference type="SAM" id="Phobius"/>
    </source>
</evidence>
<reference evidence="3 4" key="1">
    <citation type="submission" date="2024-10" db="EMBL/GenBank/DDBJ databases">
        <title>Updated reference genomes for cyclostephanoid diatoms.</title>
        <authorList>
            <person name="Roberts W.R."/>
            <person name="Alverson A.J."/>
        </authorList>
    </citation>
    <scope>NUCLEOTIDE SEQUENCE [LARGE SCALE GENOMIC DNA]</scope>
    <source>
        <strain evidence="3 4">AJA010-31</strain>
    </source>
</reference>
<keyword evidence="1" id="KW-1133">Transmembrane helix</keyword>
<evidence type="ECO:0000259" key="2">
    <source>
        <dbReference type="Pfam" id="PF00134"/>
    </source>
</evidence>
<dbReference type="AlphaFoldDB" id="A0ABD3NWT1"/>
<dbReference type="Proteomes" id="UP001530400">
    <property type="component" value="Unassembled WGS sequence"/>
</dbReference>
<dbReference type="InterPro" id="IPR036915">
    <property type="entry name" value="Cyclin-like_sf"/>
</dbReference>
<protein>
    <recommendedName>
        <fullName evidence="2">Cyclin N-terminal domain-containing protein</fullName>
    </recommendedName>
</protein>
<dbReference type="InterPro" id="IPR006671">
    <property type="entry name" value="Cyclin_N"/>
</dbReference>
<keyword evidence="1" id="KW-0472">Membrane</keyword>
<feature type="domain" description="Cyclin N-terminal" evidence="2">
    <location>
        <begin position="24"/>
        <end position="149"/>
    </location>
</feature>